<dbReference type="AlphaFoldDB" id="A0A8I0LCK5"/>
<organism evidence="8 9">
    <name type="scientific">Corynebacterium gallinarum</name>
    <dbReference type="NCBI Taxonomy" id="2762214"/>
    <lineage>
        <taxon>Bacteria</taxon>
        <taxon>Bacillati</taxon>
        <taxon>Actinomycetota</taxon>
        <taxon>Actinomycetes</taxon>
        <taxon>Mycobacteriales</taxon>
        <taxon>Corynebacteriaceae</taxon>
        <taxon>Corynebacterium</taxon>
    </lineage>
</organism>
<dbReference type="SUPFAM" id="SSF55811">
    <property type="entry name" value="Nudix"/>
    <property type="match status" value="1"/>
</dbReference>
<comment type="caution">
    <text evidence="8">The sequence shown here is derived from an EMBL/GenBank/DDBJ whole genome shotgun (WGS) entry which is preliminary data.</text>
</comment>
<proteinExistence type="predicted"/>
<evidence type="ECO:0000256" key="4">
    <source>
        <dbReference type="ARBA" id="ARBA00022801"/>
    </source>
</evidence>
<evidence type="ECO:0000256" key="2">
    <source>
        <dbReference type="ARBA" id="ARBA00001946"/>
    </source>
</evidence>
<dbReference type="PANTHER" id="PTHR12318:SF0">
    <property type="entry name" value="ACYL-COENZYME A DIPHOSPHATASE NUDT19"/>
    <property type="match status" value="1"/>
</dbReference>
<evidence type="ECO:0000313" key="8">
    <source>
        <dbReference type="EMBL" id="MBD8030526.1"/>
    </source>
</evidence>
<dbReference type="InterPro" id="IPR039121">
    <property type="entry name" value="NUDT19"/>
</dbReference>
<evidence type="ECO:0000256" key="5">
    <source>
        <dbReference type="ARBA" id="ARBA00022842"/>
    </source>
</evidence>
<feature type="domain" description="Nudix hydrolase" evidence="7">
    <location>
        <begin position="8"/>
        <end position="229"/>
    </location>
</feature>
<sequence length="269" mass="30397">MVMEGLGGRRLAATVLLVRDGHFEGQPTLEVYIQERMPTMPHFPRATVFPGGGVDPRDFPDFSAGHSPDIWKGPDALEWAGRLGTSPEVAYALVFAAVRELFEEAGTLLAEHRDAGELVQDASRYHSYRAKLERHEISLTEMLTQEKLVIRTDLIVPFARWASPEGDKARFDTFSFVAVEPDGQHADGNTREASSTGYFPPDLVLEGWRAGLLRLVIPTWASLYELSQFSSTAELMDRIEDFDMTPVVDDAVHNPRYREFYELHRVERF</sequence>
<dbReference type="PROSITE" id="PS51462">
    <property type="entry name" value="NUDIX"/>
    <property type="match status" value="1"/>
</dbReference>
<comment type="cofactor">
    <cofactor evidence="1">
        <name>Mn(2+)</name>
        <dbReference type="ChEBI" id="CHEBI:29035"/>
    </cofactor>
</comment>
<dbReference type="GO" id="GO:0046872">
    <property type="term" value="F:metal ion binding"/>
    <property type="evidence" value="ECO:0007669"/>
    <property type="project" value="UniProtKB-KW"/>
</dbReference>
<name>A0A8I0LCK5_9CORY</name>
<keyword evidence="4 8" id="KW-0378">Hydrolase</keyword>
<protein>
    <submittedName>
        <fullName evidence="8">NUDIX hydrolase</fullName>
    </submittedName>
</protein>
<dbReference type="GO" id="GO:0016818">
    <property type="term" value="F:hydrolase activity, acting on acid anhydrides, in phosphorus-containing anhydrides"/>
    <property type="evidence" value="ECO:0007669"/>
    <property type="project" value="InterPro"/>
</dbReference>
<dbReference type="EMBL" id="JACSPR010000006">
    <property type="protein sequence ID" value="MBD8030526.1"/>
    <property type="molecule type" value="Genomic_DNA"/>
</dbReference>
<dbReference type="CDD" id="cd18870">
    <property type="entry name" value="NUDIX_AcylCoAdiphos_Nudt19"/>
    <property type="match status" value="1"/>
</dbReference>
<keyword evidence="6" id="KW-0464">Manganese</keyword>
<dbReference type="RefSeq" id="WP_191733782.1">
    <property type="nucleotide sequence ID" value="NZ_JACSPR010000006.1"/>
</dbReference>
<evidence type="ECO:0000313" key="9">
    <source>
        <dbReference type="Proteomes" id="UP000650224"/>
    </source>
</evidence>
<dbReference type="InterPro" id="IPR015797">
    <property type="entry name" value="NUDIX_hydrolase-like_dom_sf"/>
</dbReference>
<dbReference type="PANTHER" id="PTHR12318">
    <property type="entry name" value="TESTOSTERONE-REGULATED PROTEIN RP2"/>
    <property type="match status" value="1"/>
</dbReference>
<accession>A0A8I0LCK5</accession>
<dbReference type="Proteomes" id="UP000650224">
    <property type="component" value="Unassembled WGS sequence"/>
</dbReference>
<reference evidence="8 9" key="1">
    <citation type="submission" date="2020-08" db="EMBL/GenBank/DDBJ databases">
        <title>A Genomic Blueprint of the Chicken Gut Microbiome.</title>
        <authorList>
            <person name="Gilroy R."/>
            <person name="Ravi A."/>
            <person name="Getino M."/>
            <person name="Pursley I."/>
            <person name="Horton D.L."/>
            <person name="Alikhan N.-F."/>
            <person name="Baker D."/>
            <person name="Gharbi K."/>
            <person name="Hall N."/>
            <person name="Watson M."/>
            <person name="Adriaenssens E.M."/>
            <person name="Foster-Nyarko E."/>
            <person name="Jarju S."/>
            <person name="Secka A."/>
            <person name="Antonio M."/>
            <person name="Oren A."/>
            <person name="Chaudhuri R."/>
            <person name="La Ragione R.M."/>
            <person name="Hildebrand F."/>
            <person name="Pallen M.J."/>
        </authorList>
    </citation>
    <scope>NUCLEOTIDE SEQUENCE [LARGE SCALE GENOMIC DNA]</scope>
    <source>
        <strain evidence="8 9">Sa1YVA5</strain>
    </source>
</reference>
<evidence type="ECO:0000259" key="7">
    <source>
        <dbReference type="PROSITE" id="PS51462"/>
    </source>
</evidence>
<dbReference type="InterPro" id="IPR000086">
    <property type="entry name" value="NUDIX_hydrolase_dom"/>
</dbReference>
<evidence type="ECO:0000256" key="1">
    <source>
        <dbReference type="ARBA" id="ARBA00001936"/>
    </source>
</evidence>
<evidence type="ECO:0000256" key="6">
    <source>
        <dbReference type="ARBA" id="ARBA00023211"/>
    </source>
</evidence>
<keyword evidence="9" id="KW-1185">Reference proteome</keyword>
<keyword evidence="3" id="KW-0479">Metal-binding</keyword>
<dbReference type="Gene3D" id="3.90.79.10">
    <property type="entry name" value="Nucleoside Triphosphate Pyrophosphohydrolase"/>
    <property type="match status" value="1"/>
</dbReference>
<gene>
    <name evidence="8" type="ORF">H9627_09375</name>
</gene>
<comment type="cofactor">
    <cofactor evidence="2">
        <name>Mg(2+)</name>
        <dbReference type="ChEBI" id="CHEBI:18420"/>
    </cofactor>
</comment>
<evidence type="ECO:0000256" key="3">
    <source>
        <dbReference type="ARBA" id="ARBA00022723"/>
    </source>
</evidence>
<keyword evidence="5" id="KW-0460">Magnesium</keyword>